<dbReference type="PANTHER" id="PTHR43884">
    <property type="entry name" value="ACYL-COA DEHYDROGENASE"/>
    <property type="match status" value="1"/>
</dbReference>
<dbReference type="Pfam" id="PF02771">
    <property type="entry name" value="Acyl-CoA_dh_N"/>
    <property type="match status" value="1"/>
</dbReference>
<protein>
    <recommendedName>
        <fullName evidence="1">Acyl-CoA dehydrogenase/oxidase N-terminal domain-containing protein</fullName>
    </recommendedName>
</protein>
<organism evidence="2 3">
    <name type="scientific">Parathermosynechococcus lividus PCC 6715</name>
    <dbReference type="NCBI Taxonomy" id="1917166"/>
    <lineage>
        <taxon>Bacteria</taxon>
        <taxon>Bacillati</taxon>
        <taxon>Cyanobacteriota</taxon>
        <taxon>Cyanophyceae</taxon>
        <taxon>Acaryochloridales</taxon>
        <taxon>Thermosynechococcaceae</taxon>
        <taxon>Parathermosynechococcus</taxon>
    </lineage>
</organism>
<feature type="domain" description="Acyl-CoA dehydrogenase/oxidase N-terminal" evidence="1">
    <location>
        <begin position="14"/>
        <end position="119"/>
    </location>
</feature>
<dbReference type="EMBL" id="CP018092">
    <property type="protein sequence ID" value="ATS18434.1"/>
    <property type="molecule type" value="Genomic_DNA"/>
</dbReference>
<dbReference type="Proteomes" id="UP000231057">
    <property type="component" value="Chromosome"/>
</dbReference>
<evidence type="ECO:0000313" key="3">
    <source>
        <dbReference type="Proteomes" id="UP000231057"/>
    </source>
</evidence>
<dbReference type="PIRSF" id="PIRSF016578">
    <property type="entry name" value="HsaA"/>
    <property type="match status" value="1"/>
</dbReference>
<dbReference type="InterPro" id="IPR013786">
    <property type="entry name" value="AcylCoA_DH/ox_N"/>
</dbReference>
<reference evidence="3" key="2">
    <citation type="journal article" date="2022" name="Front. Microbiol.">
        <title>Comparative Genomic Analysis Revealed Distinct Molecular Components and Organization of CO2-Concentrating Mechanism in Thermophilic Cyanobacteria.</title>
        <authorList>
            <person name="Tang J."/>
            <person name="Zhou H."/>
            <person name="Yao D."/>
            <person name="Riaz S."/>
            <person name="You D."/>
            <person name="Klepacz-Smolka A."/>
            <person name="Daroch M."/>
        </authorList>
    </citation>
    <scope>NUCLEOTIDE SEQUENCE [LARGE SCALE GENOMIC DNA]</scope>
    <source>
        <strain evidence="3">PCC 6715</strain>
    </source>
</reference>
<dbReference type="InterPro" id="IPR036250">
    <property type="entry name" value="AcylCo_DH-like_C"/>
</dbReference>
<dbReference type="GO" id="GO:0050660">
    <property type="term" value="F:flavin adenine dinucleotide binding"/>
    <property type="evidence" value="ECO:0007669"/>
    <property type="project" value="InterPro"/>
</dbReference>
<evidence type="ECO:0000313" key="2">
    <source>
        <dbReference type="EMBL" id="ATS18434.1"/>
    </source>
</evidence>
<gene>
    <name evidence="2" type="ORF">BRW62_06340</name>
</gene>
<name>A0A2D2Q1Q2_PARLV</name>
<dbReference type="PANTHER" id="PTHR43884:SF12">
    <property type="entry name" value="ISOVALERYL-COA DEHYDROGENASE, MITOCHONDRIAL-RELATED"/>
    <property type="match status" value="1"/>
</dbReference>
<dbReference type="InterPro" id="IPR037069">
    <property type="entry name" value="AcylCoA_DH/ox_N_sf"/>
</dbReference>
<dbReference type="InterPro" id="IPR009100">
    <property type="entry name" value="AcylCoA_DH/oxidase_NM_dom_sf"/>
</dbReference>
<dbReference type="KEGG" id="slw:BRW62_06340"/>
<sequence length="364" mass="39620">MDEPVFVDTAPEAAQPLLQEILTYLETEVAPNANRIDQQKSLLSSALQALAELGIFRLAPPEAVGGLGCPPSILWHLALKLGEASGALAFLVSQHQTALSIILEHPNSSVAQAYFSDLMLGKTLIGVGFSHLRYNHVDLKARSLPQGYLLKGNIPWLSGFQHMTMVVVAAELPGEQTLFALLPLMNAQQSSGGILHLTLPLPLAAVPSTQTVQAEVIDWFVPPEDVVGIGDPNWIEQRDSQKLLRGSAAPLGCARASLQVLATFPQSAELYACLWDRWQFLYTTIQQELGQLNPPYHAKLRAKAVQLAVRAAQAAMITTGGSAVLLNHTVQRLYREAMLYMVTGLNNNLRDALLAELLVEERCL</sequence>
<dbReference type="AlphaFoldDB" id="A0A2D2Q1Q2"/>
<dbReference type="RefSeq" id="WP_099798779.1">
    <property type="nucleotide sequence ID" value="NZ_CP018092.1"/>
</dbReference>
<dbReference type="SUPFAM" id="SSF47203">
    <property type="entry name" value="Acyl-CoA dehydrogenase C-terminal domain-like"/>
    <property type="match status" value="1"/>
</dbReference>
<dbReference type="Gene3D" id="1.10.540.10">
    <property type="entry name" value="Acyl-CoA dehydrogenase/oxidase, N-terminal domain"/>
    <property type="match status" value="1"/>
</dbReference>
<evidence type="ECO:0000259" key="1">
    <source>
        <dbReference type="Pfam" id="PF02771"/>
    </source>
</evidence>
<reference evidence="2 3" key="1">
    <citation type="submission" date="2016-11" db="EMBL/GenBank/DDBJ databases">
        <title>Complete genome sequence of thermophilic cyanobacteria strain Synechococcus sp. PCC6715.</title>
        <authorList>
            <person name="Tang J."/>
            <person name="Daroch M."/>
            <person name="Liang Y."/>
            <person name="Jiang D."/>
            <person name="Shah M."/>
        </authorList>
    </citation>
    <scope>NUCLEOTIDE SEQUENCE [LARGE SCALE GENOMIC DNA]</scope>
    <source>
        <strain evidence="2 3">PCC 6715</strain>
    </source>
</reference>
<proteinExistence type="predicted"/>
<accession>A0A2D2Q1Q2</accession>
<keyword evidence="3" id="KW-1185">Reference proteome</keyword>
<dbReference type="GO" id="GO:0003995">
    <property type="term" value="F:acyl-CoA dehydrogenase activity"/>
    <property type="evidence" value="ECO:0007669"/>
    <property type="project" value="TreeGrafter"/>
</dbReference>
<dbReference type="SUPFAM" id="SSF56645">
    <property type="entry name" value="Acyl-CoA dehydrogenase NM domain-like"/>
    <property type="match status" value="1"/>
</dbReference>
<dbReference type="OrthoDB" id="5365325at2"/>